<reference evidence="1 2" key="1">
    <citation type="submission" date="2018-05" db="EMBL/GenBank/DDBJ databases">
        <title>Genomic Encyclopedia of Archaeal and Bacterial Type Strains, Phase II (KMG-II): from individual species to whole genera.</title>
        <authorList>
            <person name="Goeker M."/>
        </authorList>
    </citation>
    <scope>NUCLEOTIDE SEQUENCE [LARGE SCALE GENOMIC DNA]</scope>
    <source>
        <strain evidence="1 2">DSM 22214</strain>
    </source>
</reference>
<organism evidence="1 2">
    <name type="scientific">Arcicella aurantiaca</name>
    <dbReference type="NCBI Taxonomy" id="591202"/>
    <lineage>
        <taxon>Bacteria</taxon>
        <taxon>Pseudomonadati</taxon>
        <taxon>Bacteroidota</taxon>
        <taxon>Cytophagia</taxon>
        <taxon>Cytophagales</taxon>
        <taxon>Flectobacillaceae</taxon>
        <taxon>Arcicella</taxon>
    </lineage>
</organism>
<sequence>MTKVIAYHNNANGDHWFKSSQYGKSEIEAIKDPEGGNTLNPPTSIPSPFARFDLVRAAFANLSRNPNLKGTPNDERLVSEALDVALLFFNYDKIKDKVKIIPWSVDKNNGNLGNLLNPKSSEGHKRLGKVLELYLNQDANIYNFDKLNRLFILQYQGKIVGGTSPSTLFFSSANDLSALGLAFDTQLFDKTYTPLYKRDIDYQKFWYCLKLQNNFRTYFREIDDYLENSFKALEKHNPTLYHQHICSQNGELLLKQGDYSQLFEQLNAGQQGNIVEVLDIPICKRKVVASDVEKISDFVIDTTKYRKLFPNEPIPLVLQNNYHKSLQYTQAKWKNGLEIPSFVAEDWRKNERQLPAQSENYPWLTVSDLLEPYLIRVKYPINTQDFWVGNLYNLPDNDKAGYLLPIKNTFFEFFDIEDLKNGNGKVKVQIKEGHGHSIDVSLQIPIKGDASKLRNEYITLERSYIFIDPNEPLTEPNLKENIGYIVEQTFGLSMYPFIKSGNEKINADYRVQLIEDLDQYDSIKLQFYELSEVKEVNTLEKKRSDAGDSVISKYYALENEFDYISFDISNNNLSLKAIMIPNWNLYNGGTDTLSFAIDFGTTNTHIEFKKNNSESSPFQFGRRQVALMMDLNYYQNSLAGFNEQIKSRFDFEFLPIMIGQDIEYSFPLRSVIAQPKDFSGQAHTLIDINTPFYYEKRNTRDRDRITPNLKWIPRDAKSELQVYHFLEELIMMIRNKVLLEGGNLSATKIYWFYPSSMTRGRKGKLKEKWDELFRKHITNRSDAKPIEILESIAPFYHYQNVNTQINTSSAVSIDIGGGSSDIAIYRDNRPVYLTSFRFAGNAIYGDFLLERGAKNNGFVNRYKQYFEELLETNTDLENFNNKLLEDNCSEEIISFWFGLEKNRHSTNDKNRWSFNKQLSKDDNLRIVFLLFYTASVYHVVKLMVANNFDKPRTITFSGTGAKMLDIITGDAQILEEFTQKIIEQVYGTVYGNREKLVVYKGSTPKEATCKGALLMDVTQIEKPLSPSVYAGVHENKFESLRYEDLQNAEIIDAILQETENFIQFFLNMNKQFSFENNFDISKEAIVLTKNVLNDADLRNFLNKAIEAKKKGLTEIDTELEETLFFYPIMGTMNQLAFEISNQL</sequence>
<dbReference type="Proteomes" id="UP000245489">
    <property type="component" value="Unassembled WGS sequence"/>
</dbReference>
<keyword evidence="2" id="KW-1185">Reference proteome</keyword>
<gene>
    <name evidence="1" type="ORF">LV89_01013</name>
</gene>
<dbReference type="RefSeq" id="WP_109741789.1">
    <property type="nucleotide sequence ID" value="NZ_QGGO01000004.1"/>
</dbReference>
<proteinExistence type="predicted"/>
<evidence type="ECO:0000313" key="2">
    <source>
        <dbReference type="Proteomes" id="UP000245489"/>
    </source>
</evidence>
<comment type="caution">
    <text evidence="1">The sequence shown here is derived from an EMBL/GenBank/DDBJ whole genome shotgun (WGS) entry which is preliminary data.</text>
</comment>
<protein>
    <recommendedName>
        <fullName evidence="3">Ppx/GppA phosphatase family protein</fullName>
    </recommendedName>
</protein>
<dbReference type="SUPFAM" id="SSF53067">
    <property type="entry name" value="Actin-like ATPase domain"/>
    <property type="match status" value="1"/>
</dbReference>
<dbReference type="InterPro" id="IPR043129">
    <property type="entry name" value="ATPase_NBD"/>
</dbReference>
<dbReference type="AlphaFoldDB" id="A0A316EEX9"/>
<dbReference type="OrthoDB" id="1028138at2"/>
<accession>A0A316EEX9</accession>
<dbReference type="Gene3D" id="3.30.420.40">
    <property type="match status" value="1"/>
</dbReference>
<evidence type="ECO:0008006" key="3">
    <source>
        <dbReference type="Google" id="ProtNLM"/>
    </source>
</evidence>
<dbReference type="EMBL" id="QGGO01000004">
    <property type="protein sequence ID" value="PWK28232.1"/>
    <property type="molecule type" value="Genomic_DNA"/>
</dbReference>
<name>A0A316EEX9_9BACT</name>
<evidence type="ECO:0000313" key="1">
    <source>
        <dbReference type="EMBL" id="PWK28232.1"/>
    </source>
</evidence>